<comment type="similarity">
    <text evidence="2">Belongs to the RdRP family.</text>
</comment>
<dbReference type="GO" id="GO:0003723">
    <property type="term" value="F:RNA binding"/>
    <property type="evidence" value="ECO:0007669"/>
    <property type="project" value="UniProtKB-KW"/>
</dbReference>
<keyword evidence="2" id="KW-0808">Transferase</keyword>
<evidence type="ECO:0000256" key="2">
    <source>
        <dbReference type="RuleBase" id="RU363098"/>
    </source>
</evidence>
<accession>A0A1D6EFA3</accession>
<dbReference type="SMR" id="A0A1D6EFA3"/>
<dbReference type="InParanoid" id="A0A1D6EFA3"/>
<evidence type="ECO:0000256" key="1">
    <source>
        <dbReference type="ARBA" id="ARBA00093763"/>
    </source>
</evidence>
<evidence type="ECO:0000259" key="5">
    <source>
        <dbReference type="Pfam" id="PF26252"/>
    </source>
</evidence>
<dbReference type="FunCoup" id="A0A1D6EFA3">
    <property type="interactions" value="85"/>
</dbReference>
<dbReference type="InterPro" id="IPR058751">
    <property type="entry name" value="RDRP_helical"/>
</dbReference>
<dbReference type="Pfam" id="PF05183">
    <property type="entry name" value="RdRP"/>
    <property type="match status" value="1"/>
</dbReference>
<reference evidence="6" key="1">
    <citation type="submission" date="2015-12" db="EMBL/GenBank/DDBJ databases">
        <title>Update maize B73 reference genome by single molecule sequencing technologies.</title>
        <authorList>
            <consortium name="Maize Genome Sequencing Project"/>
            <person name="Ware D."/>
        </authorList>
    </citation>
    <scope>NUCLEOTIDE SEQUENCE [LARGE SCALE GENOMIC DNA]</scope>
    <source>
        <tissue evidence="6">Seedling</tissue>
    </source>
</reference>
<keyword evidence="2" id="KW-0548">Nucleotidyltransferase</keyword>
<dbReference type="PANTHER" id="PTHR23079">
    <property type="entry name" value="RNA-DEPENDENT RNA POLYMERASE"/>
    <property type="match status" value="1"/>
</dbReference>
<feature type="domain" description="RDRP helical" evidence="5">
    <location>
        <begin position="182"/>
        <end position="248"/>
    </location>
</feature>
<feature type="domain" description="RDRP core" evidence="3">
    <location>
        <begin position="332"/>
        <end position="692"/>
    </location>
</feature>
<feature type="domain" description="RDRP3-5 N-terminal" evidence="4">
    <location>
        <begin position="14"/>
        <end position="83"/>
    </location>
</feature>
<dbReference type="AlphaFoldDB" id="A0A1D6EFA3"/>
<dbReference type="InterPro" id="IPR058697">
    <property type="entry name" value="RDRP3-5_N"/>
</dbReference>
<keyword evidence="2 6" id="KW-0696">RNA-directed RNA polymerase</keyword>
<protein>
    <recommendedName>
        <fullName evidence="2">RNA-dependent RNA polymerase</fullName>
        <ecNumber evidence="2">2.7.7.48</ecNumber>
    </recommendedName>
</protein>
<dbReference type="InterPro" id="IPR007855">
    <property type="entry name" value="RDRP"/>
</dbReference>
<organism evidence="6">
    <name type="scientific">Zea mays</name>
    <name type="common">Maize</name>
    <dbReference type="NCBI Taxonomy" id="4577"/>
    <lineage>
        <taxon>Eukaryota</taxon>
        <taxon>Viridiplantae</taxon>
        <taxon>Streptophyta</taxon>
        <taxon>Embryophyta</taxon>
        <taxon>Tracheophyta</taxon>
        <taxon>Spermatophyta</taxon>
        <taxon>Magnoliopsida</taxon>
        <taxon>Liliopsida</taxon>
        <taxon>Poales</taxon>
        <taxon>Poaceae</taxon>
        <taxon>PACMAD clade</taxon>
        <taxon>Panicoideae</taxon>
        <taxon>Andropogonodae</taxon>
        <taxon>Andropogoneae</taxon>
        <taxon>Tripsacinae</taxon>
        <taxon>Zea</taxon>
    </lineage>
</organism>
<dbReference type="GO" id="GO:0003968">
    <property type="term" value="F:RNA-directed RNA polymerase activity"/>
    <property type="evidence" value="ECO:0007669"/>
    <property type="project" value="UniProtKB-KW"/>
</dbReference>
<dbReference type="ExpressionAtlas" id="A0A1D6EFA3">
    <property type="expression patterns" value="baseline and differential"/>
</dbReference>
<name>A0A1D6EFA3_MAIZE</name>
<evidence type="ECO:0000259" key="4">
    <source>
        <dbReference type="Pfam" id="PF26249"/>
    </source>
</evidence>
<dbReference type="Pfam" id="PF26249">
    <property type="entry name" value="4HB_RdRP3_N"/>
    <property type="match status" value="1"/>
</dbReference>
<dbReference type="InterPro" id="IPR057596">
    <property type="entry name" value="RDRP_core"/>
</dbReference>
<dbReference type="STRING" id="4577.A0A1D6EFA3"/>
<evidence type="ECO:0000259" key="3">
    <source>
        <dbReference type="Pfam" id="PF05183"/>
    </source>
</evidence>
<dbReference type="EMBL" id="CM007648">
    <property type="protein sequence ID" value="ONM18874.1"/>
    <property type="molecule type" value="Genomic_DNA"/>
</dbReference>
<dbReference type="PANTHER" id="PTHR23079:SF55">
    <property type="entry name" value="RNA-DIRECTED RNA POLYMERASE"/>
    <property type="match status" value="1"/>
</dbReference>
<comment type="function">
    <text evidence="1 2">Probably involved in the RNA silencing pathway and required for the generation of small interfering RNAs (siRNAs).</text>
</comment>
<gene>
    <name evidence="6" type="ORF">ZEAMMB73_Zm00001d004416</name>
</gene>
<keyword evidence="2" id="KW-0694">RNA-binding</keyword>
<sequence>MQPPGPPLATPQPLPPAVAAELAQLESRLGQVAGEPARHELAELGEVAAVRVLRRIARSQEQVRTLTGYIVSAAVQETFALNAQAVPTAESRACNSSAPSLSDGSVQGPQCASELRMEEVTAGLSNYRMAICEGQGQEDHAVMMAIDNPPDCIPPGVGTKIALKEIASPHITDNKLRNTASPQMCALEDLEFSKRFLILSYLCRNNLEDEVVLTVDYIKSLKFLSMVHFESQIWRKFGQKNFQASNRAATDRAKNFDSDPTTTKLYHCNIEIRGESIFFVLKEFLTGELPCPACPTAPTSLVVPEKVYKDPGKETKKKDSEQGDIKKCTSPVRCYFICTKSGWRGDEAYIPIDKCRKLFMHIHTAPTIANYMKRFHLILSKTLTLDVDLSTIDVILIDDEPCRDEHGNIVMLDGKRLIHTDGTGFISENLAKKCPSRIIKGKKSKVYMHQGETTISNNTIVIRPSMVKVKADPKLCRMKSLSSLEIVSTSHQSNRTSTSRILIALLHYGGVKAEYFMELLHNAIEGVNNARYSFRHALKLAYGYANMEDSMLERMIHSGIPLEEPYLLSRLSFMAKQEMKVFREGKLPIDECYYLMGTTDPTGTLKPNEVCVILDSGQYSGDVLVFKHPGLHFGDIHILTARQIDGLEKNFIGYSKNAILFPTSGQRSLADEMANSDFDGDEFWVSRNNMVSSFLFVFINILFYHCNATSVGGDLRGLLWEVAGRSAAGFVPMVSSVMSRGSSMEMRKKKGGVRV</sequence>
<proteinExistence type="inferred from homology"/>
<keyword evidence="2" id="KW-0943">RNA-mediated gene silencing</keyword>
<dbReference type="GO" id="GO:0031047">
    <property type="term" value="P:regulatory ncRNA-mediated gene silencing"/>
    <property type="evidence" value="ECO:0007669"/>
    <property type="project" value="UniProtKB-KW"/>
</dbReference>
<comment type="catalytic activity">
    <reaction evidence="2">
        <text>RNA(n) + a ribonucleoside 5'-triphosphate = RNA(n+1) + diphosphate</text>
        <dbReference type="Rhea" id="RHEA:21248"/>
        <dbReference type="Rhea" id="RHEA-COMP:14527"/>
        <dbReference type="Rhea" id="RHEA-COMP:17342"/>
        <dbReference type="ChEBI" id="CHEBI:33019"/>
        <dbReference type="ChEBI" id="CHEBI:61557"/>
        <dbReference type="ChEBI" id="CHEBI:140395"/>
        <dbReference type="EC" id="2.7.7.48"/>
    </reaction>
</comment>
<evidence type="ECO:0000313" key="6">
    <source>
        <dbReference type="EMBL" id="ONM18874.1"/>
    </source>
</evidence>
<dbReference type="Pfam" id="PF26252">
    <property type="entry name" value="RdRP_helical"/>
    <property type="match status" value="1"/>
</dbReference>
<dbReference type="EC" id="2.7.7.48" evidence="2"/>